<evidence type="ECO:0000313" key="3">
    <source>
        <dbReference type="WBParaSite" id="SSTP_0000571800.1"/>
    </source>
</evidence>
<accession>A0A0K0E887</accession>
<proteinExistence type="predicted"/>
<name>A0A0K0E887_STRER</name>
<feature type="signal peptide" evidence="1">
    <location>
        <begin position="1"/>
        <end position="19"/>
    </location>
</feature>
<dbReference type="WBParaSite" id="TCONS_00001208.p1">
    <property type="protein sequence ID" value="TCONS_00001208.p1"/>
    <property type="gene ID" value="XLOC_001124"/>
</dbReference>
<protein>
    <submittedName>
        <fullName evidence="3">CUB domain-containing protein</fullName>
    </submittedName>
</protein>
<organism evidence="3">
    <name type="scientific">Strongyloides stercoralis</name>
    <name type="common">Threadworm</name>
    <dbReference type="NCBI Taxonomy" id="6248"/>
    <lineage>
        <taxon>Eukaryota</taxon>
        <taxon>Metazoa</taxon>
        <taxon>Ecdysozoa</taxon>
        <taxon>Nematoda</taxon>
        <taxon>Chromadorea</taxon>
        <taxon>Rhabditida</taxon>
        <taxon>Tylenchina</taxon>
        <taxon>Panagrolaimomorpha</taxon>
        <taxon>Strongyloidoidea</taxon>
        <taxon>Strongyloididae</taxon>
        <taxon>Strongyloides</taxon>
    </lineage>
</organism>
<keyword evidence="1" id="KW-0732">Signal</keyword>
<reference evidence="3" key="1">
    <citation type="submission" date="2015-08" db="UniProtKB">
        <authorList>
            <consortium name="WormBaseParasite"/>
        </authorList>
    </citation>
    <scope>IDENTIFICATION</scope>
</reference>
<feature type="chain" id="PRO_5005327639" evidence="1">
    <location>
        <begin position="20"/>
        <end position="286"/>
    </location>
</feature>
<sequence>MFAILPLIIFLFTLPLTEGTCKSFDNYYILGELVTTSPSDKVCDPADQCVYVSMDIPAFAVGSFSGCSGDIHMRLVVGVLSKRKDLHDGVQRFLEKNNMSLTYPRFSRLSYYGDQLHRFNTFSGEGRIFLHFSNQGEEYTRPAIEFKPPAAAANPATCTVGSGKKDCFEGYCAMVEVGSVSKDGKSQVTKKIQDCPTKVYDELYMISGSYTPTDFNQALLDDIKKIGIICSQKKTHTELSQNGTSSFYWHVDCATTSGSSVGIKPYALYFHTPHNYFSFPVYRDSL</sequence>
<evidence type="ECO:0000313" key="2">
    <source>
        <dbReference type="Proteomes" id="UP000035681"/>
    </source>
</evidence>
<dbReference type="WBParaSite" id="SSTP_0000571800.1">
    <property type="protein sequence ID" value="SSTP_0000571800.1"/>
    <property type="gene ID" value="SSTP_0000571800"/>
</dbReference>
<dbReference type="AlphaFoldDB" id="A0A0K0E887"/>
<keyword evidence="2" id="KW-1185">Reference proteome</keyword>
<evidence type="ECO:0000256" key="1">
    <source>
        <dbReference type="SAM" id="SignalP"/>
    </source>
</evidence>
<dbReference type="Proteomes" id="UP000035681">
    <property type="component" value="Unplaced"/>
</dbReference>